<dbReference type="NCBIfam" id="NF046040">
    <property type="entry name" value="RelB_antitoxin"/>
    <property type="match status" value="1"/>
</dbReference>
<protein>
    <submittedName>
        <fullName evidence="1">Translation repressor RelB</fullName>
    </submittedName>
</protein>
<sequence length="73" mass="8333">MATISLRLNQQEEEFFRGYAGLTGKTLSELFKTALAEQIENELDLKLYHEALAEHEADPQTVSFDDFKKELGL</sequence>
<evidence type="ECO:0000313" key="2">
    <source>
        <dbReference type="Proteomes" id="UP001519296"/>
    </source>
</evidence>
<comment type="caution">
    <text evidence="1">The sequence shown here is derived from an EMBL/GenBank/DDBJ whole genome shotgun (WGS) entry which is preliminary data.</text>
</comment>
<dbReference type="Proteomes" id="UP001519296">
    <property type="component" value="Unassembled WGS sequence"/>
</dbReference>
<evidence type="ECO:0000313" key="1">
    <source>
        <dbReference type="EMBL" id="MBP2623017.1"/>
    </source>
</evidence>
<dbReference type="EMBL" id="PRDG01000002">
    <property type="protein sequence ID" value="MBP2623017.1"/>
    <property type="molecule type" value="Genomic_DNA"/>
</dbReference>
<proteinExistence type="predicted"/>
<dbReference type="Pfam" id="PF19807">
    <property type="entry name" value="DUF6290"/>
    <property type="match status" value="1"/>
</dbReference>
<reference evidence="1 2" key="1">
    <citation type="submission" date="2018-02" db="EMBL/GenBank/DDBJ databases">
        <title>Draft genome sequence of Streptococcus oricebi CCUG 70868T type strain.</title>
        <authorList>
            <person name="Mendez V."/>
            <person name="Salva-Serra F."/>
            <person name="Jaen-Luchoro D."/>
            <person name="Gonzales-Siles L."/>
            <person name="Karlsson R."/>
            <person name="Engstrom-Jakobsson H."/>
            <person name="Busquets A."/>
            <person name="Gomila M."/>
            <person name="Pineiro-Iglesias B."/>
            <person name="Bennasar-Figueras A."/>
            <person name="Seeger M."/>
            <person name="Moore E."/>
        </authorList>
    </citation>
    <scope>NUCLEOTIDE SEQUENCE [LARGE SCALE GENOMIC DNA]</scope>
    <source>
        <strain evidence="1 2">CCUG 70868</strain>
    </source>
</reference>
<gene>
    <name evidence="1" type="ORF">C4K46_03580</name>
</gene>
<dbReference type="RefSeq" id="WP_209627485.1">
    <property type="nucleotide sequence ID" value="NZ_PRDG01000002.1"/>
</dbReference>
<organism evidence="1 2">
    <name type="scientific">Streptococcus oricebi</name>
    <dbReference type="NCBI Taxonomy" id="1547447"/>
    <lineage>
        <taxon>Bacteria</taxon>
        <taxon>Bacillati</taxon>
        <taxon>Bacillota</taxon>
        <taxon>Bacilli</taxon>
        <taxon>Lactobacillales</taxon>
        <taxon>Streptococcaceae</taxon>
        <taxon>Streptococcus</taxon>
    </lineage>
</organism>
<accession>A0ABS5B2I6</accession>
<keyword evidence="2" id="KW-1185">Reference proteome</keyword>
<dbReference type="InterPro" id="IPR046257">
    <property type="entry name" value="DUF6290"/>
</dbReference>
<name>A0ABS5B2I6_9STRE</name>